<feature type="transmembrane region" description="Helical" evidence="2">
    <location>
        <begin position="323"/>
        <end position="344"/>
    </location>
</feature>
<feature type="transmembrane region" description="Helical" evidence="2">
    <location>
        <begin position="113"/>
        <end position="132"/>
    </location>
</feature>
<keyword evidence="2" id="KW-1133">Transmembrane helix</keyword>
<feature type="transmembrane region" description="Helical" evidence="2">
    <location>
        <begin position="34"/>
        <end position="59"/>
    </location>
</feature>
<keyword evidence="4" id="KW-1185">Reference proteome</keyword>
<keyword evidence="2" id="KW-0812">Transmembrane</keyword>
<dbReference type="PANTHER" id="PTHR37814:SF1">
    <property type="entry name" value="MEMBRANE PROTEIN"/>
    <property type="match status" value="1"/>
</dbReference>
<evidence type="ECO:0000256" key="1">
    <source>
        <dbReference type="SAM" id="MobiDB-lite"/>
    </source>
</evidence>
<feature type="transmembrane region" description="Helical" evidence="2">
    <location>
        <begin position="144"/>
        <end position="163"/>
    </location>
</feature>
<evidence type="ECO:0000313" key="3">
    <source>
        <dbReference type="EMBL" id="SDT85488.1"/>
    </source>
</evidence>
<dbReference type="PANTHER" id="PTHR37814">
    <property type="entry name" value="CONSERVED MEMBRANE PROTEIN"/>
    <property type="match status" value="1"/>
</dbReference>
<keyword evidence="2" id="KW-0472">Membrane</keyword>
<dbReference type="InterPro" id="IPR038728">
    <property type="entry name" value="YkvI-like"/>
</dbReference>
<feature type="transmembrane region" description="Helical" evidence="2">
    <location>
        <begin position="79"/>
        <end position="101"/>
    </location>
</feature>
<feature type="region of interest" description="Disordered" evidence="1">
    <location>
        <begin position="411"/>
        <end position="442"/>
    </location>
</feature>
<feature type="transmembrane region" description="Helical" evidence="2">
    <location>
        <begin position="183"/>
        <end position="207"/>
    </location>
</feature>
<feature type="transmembrane region" description="Helical" evidence="2">
    <location>
        <begin position="298"/>
        <end position="317"/>
    </location>
</feature>
<dbReference type="Gene3D" id="1.20.1740.10">
    <property type="entry name" value="Amino acid/polyamine transporter I"/>
    <property type="match status" value="1"/>
</dbReference>
<organism evidence="3 4">
    <name type="scientific">Schaalia radingae</name>
    <dbReference type="NCBI Taxonomy" id="131110"/>
    <lineage>
        <taxon>Bacteria</taxon>
        <taxon>Bacillati</taxon>
        <taxon>Actinomycetota</taxon>
        <taxon>Actinomycetes</taxon>
        <taxon>Actinomycetales</taxon>
        <taxon>Actinomycetaceae</taxon>
        <taxon>Schaalia</taxon>
    </lineage>
</organism>
<accession>A0ABY0V4V2</accession>
<dbReference type="EMBL" id="LT629792">
    <property type="protein sequence ID" value="SDT85488.1"/>
    <property type="molecule type" value="Genomic_DNA"/>
</dbReference>
<evidence type="ECO:0000313" key="4">
    <source>
        <dbReference type="Proteomes" id="UP000198976"/>
    </source>
</evidence>
<feature type="transmembrane region" description="Helical" evidence="2">
    <location>
        <begin position="262"/>
        <end position="286"/>
    </location>
</feature>
<evidence type="ECO:0000256" key="2">
    <source>
        <dbReference type="SAM" id="Phobius"/>
    </source>
</evidence>
<proteinExistence type="predicted"/>
<dbReference type="RefSeq" id="WP_058237638.1">
    <property type="nucleotide sequence ID" value="NZ_LT629792.1"/>
</dbReference>
<sequence>MNKKVLTVALAFIGITVGAGFASGQEVLQYFSGFGVWGIVGAVITGAVFSFAGLVVVQLGSYFLASDHNVVFGGVAHPFLARLFDIIITFTLFSLGFVMIAGGGSNLEQQFGLPTWVGSAIITVLVMLVGMLDVDKVTKIIGMITPVLILCVLIVVIWSFTHIDAAWEDIHESAQLVDTALPAWHISTLNYVGVCLSTVVSMAIVMGGDITDLKVAGRGGMIGGIVYGVLLTLVAGALLTQMTTVYDQDMPMLALVNHIHPWFGFAMAIVTFLMIFNTAIAMFYALAKRFSHGGDMRFRVILLALTVAGFGLSFLGFKELVNKLFPILGYCGIVLMVVLFYSWIKTRQDIIDESERRGRILKLIRRRLRLDRGFSRKHARQLRHEVEDSDVENVELVDAMGAVAAEELEEEGIDHDDWEPIADRQENQAATEAGEQVSADKH</sequence>
<dbReference type="Proteomes" id="UP000198976">
    <property type="component" value="Chromosome I"/>
</dbReference>
<feature type="transmembrane region" description="Helical" evidence="2">
    <location>
        <begin position="219"/>
        <end position="242"/>
    </location>
</feature>
<feature type="compositionally biased region" description="Acidic residues" evidence="1">
    <location>
        <begin position="411"/>
        <end position="420"/>
    </location>
</feature>
<name>A0ABY0V4V2_9ACTO</name>
<reference evidence="3 4" key="1">
    <citation type="submission" date="2016-10" db="EMBL/GenBank/DDBJ databases">
        <authorList>
            <person name="Varghese N."/>
            <person name="Submissions S."/>
        </authorList>
    </citation>
    <scope>NUCLEOTIDE SEQUENCE [LARGE SCALE GENOMIC DNA]</scope>
    <source>
        <strain evidence="3 4">DSM 9169</strain>
    </source>
</reference>
<protein>
    <submittedName>
        <fullName evidence="3">Uncharacterized membrane protein YkvI</fullName>
    </submittedName>
</protein>
<gene>
    <name evidence="3" type="ORF">SAMN04489714_0071</name>
</gene>